<evidence type="ECO:0000313" key="3">
    <source>
        <dbReference type="WBParaSite" id="HCON_00039310-00001"/>
    </source>
</evidence>
<organism evidence="2 3">
    <name type="scientific">Haemonchus contortus</name>
    <name type="common">Barber pole worm</name>
    <dbReference type="NCBI Taxonomy" id="6289"/>
    <lineage>
        <taxon>Eukaryota</taxon>
        <taxon>Metazoa</taxon>
        <taxon>Ecdysozoa</taxon>
        <taxon>Nematoda</taxon>
        <taxon>Chromadorea</taxon>
        <taxon>Rhabditida</taxon>
        <taxon>Rhabditina</taxon>
        <taxon>Rhabditomorpha</taxon>
        <taxon>Strongyloidea</taxon>
        <taxon>Trichostrongylidae</taxon>
        <taxon>Haemonchus</taxon>
    </lineage>
</organism>
<dbReference type="WBParaSite" id="HCON_00039310-00001">
    <property type="protein sequence ID" value="HCON_00039310-00001"/>
    <property type="gene ID" value="HCON_00039310"/>
</dbReference>
<reference evidence="3" key="1">
    <citation type="submission" date="2020-12" db="UniProtKB">
        <authorList>
            <consortium name="WormBaseParasite"/>
        </authorList>
    </citation>
    <scope>IDENTIFICATION</scope>
    <source>
        <strain evidence="3">MHco3</strain>
    </source>
</reference>
<feature type="region of interest" description="Disordered" evidence="1">
    <location>
        <begin position="1"/>
        <end position="79"/>
    </location>
</feature>
<accession>A0A7I4Y2D6</accession>
<dbReference type="AlphaFoldDB" id="A0A7I4Y2D6"/>
<sequence length="105" mass="12319">MDRYLDGRQGRTARTGGHAQTDTDRQRDMDGQTRRWTGTYRGDRRGQTRTHTHKDVACTNKDNTHTDRQDKKEKTVDRSFRPSALQLTRSWATIAHTDLKWTELM</sequence>
<name>A0A7I4Y2D6_HAECO</name>
<feature type="compositionally biased region" description="Basic and acidic residues" evidence="1">
    <location>
        <begin position="62"/>
        <end position="79"/>
    </location>
</feature>
<keyword evidence="2" id="KW-1185">Reference proteome</keyword>
<feature type="compositionally biased region" description="Basic and acidic residues" evidence="1">
    <location>
        <begin position="21"/>
        <end position="33"/>
    </location>
</feature>
<protein>
    <submittedName>
        <fullName evidence="3">Uncharacterized protein</fullName>
    </submittedName>
</protein>
<evidence type="ECO:0000256" key="1">
    <source>
        <dbReference type="SAM" id="MobiDB-lite"/>
    </source>
</evidence>
<evidence type="ECO:0000313" key="2">
    <source>
        <dbReference type="Proteomes" id="UP000025227"/>
    </source>
</evidence>
<dbReference type="Proteomes" id="UP000025227">
    <property type="component" value="Unplaced"/>
</dbReference>
<proteinExistence type="predicted"/>